<reference evidence="6 7" key="1">
    <citation type="submission" date="2015-09" db="EMBL/GenBank/DDBJ databases">
        <title>Identification and resolution of microdiversity through metagenomic sequencing of parallel consortia.</title>
        <authorList>
            <person name="Nelson W.C."/>
            <person name="Romine M.F."/>
            <person name="Lindemann S.R."/>
        </authorList>
    </citation>
    <scope>NUCLEOTIDE SEQUENCE [LARGE SCALE GENOMIC DNA]</scope>
    <source>
        <strain evidence="6">HL-55</strain>
    </source>
</reference>
<proteinExistence type="inferred from homology"/>
<dbReference type="PANTHER" id="PTHR43350">
    <property type="entry name" value="NAD-DEPENDENT ALCOHOL DEHYDROGENASE"/>
    <property type="match status" value="1"/>
</dbReference>
<keyword evidence="4" id="KW-0862">Zinc</keyword>
<keyword evidence="5" id="KW-0560">Oxidoreductase</keyword>
<dbReference type="GO" id="GO:0016491">
    <property type="term" value="F:oxidoreductase activity"/>
    <property type="evidence" value="ECO:0007669"/>
    <property type="project" value="UniProtKB-KW"/>
</dbReference>
<evidence type="ECO:0000313" key="6">
    <source>
        <dbReference type="EMBL" id="KPQ30411.1"/>
    </source>
</evidence>
<dbReference type="STRING" id="1305731.GCA_000934705_01408"/>
<evidence type="ECO:0000256" key="3">
    <source>
        <dbReference type="ARBA" id="ARBA00022723"/>
    </source>
</evidence>
<dbReference type="CDD" id="cd08255">
    <property type="entry name" value="2-desacetyl-2-hydroxyethyl_bacteriochlorophyllide_like"/>
    <property type="match status" value="1"/>
</dbReference>
<dbReference type="InterPro" id="IPR011032">
    <property type="entry name" value="GroES-like_sf"/>
</dbReference>
<dbReference type="Gene3D" id="3.90.180.10">
    <property type="entry name" value="Medium-chain alcohol dehydrogenases, catalytic domain"/>
    <property type="match status" value="1"/>
</dbReference>
<dbReference type="SUPFAM" id="SSF51735">
    <property type="entry name" value="NAD(P)-binding Rossmann-fold domains"/>
    <property type="match status" value="1"/>
</dbReference>
<dbReference type="GO" id="GO:0046872">
    <property type="term" value="F:metal ion binding"/>
    <property type="evidence" value="ECO:0007669"/>
    <property type="project" value="UniProtKB-KW"/>
</dbReference>
<sequence>MTTPDNRAFWVTGPGRCEIKPAVLAPDIDTEGPMVTVRSLYSGISRGTESLVFNNRVPPGEYHRMRAPWQEGSFPFPVKYGYANVGVVLEGPAELKGRQVFCLYPHQQHYRVPAGAVTVLPEQVPPSRAVLAANMETAINGLWDAQPAVGDRVAVVGLGVVGLLVAWLVRQIPGVELLAIDTNSTRQAVAEALGLPFSTQASAEGCDLVVHASGHSAGLESALAMAGQEARIVELSWYGDAAVSVPLGHAFHPNRLELKSSQVGQIPPARQPRWSYQRRLALALSLLRAPELDVLISGESRFDELPEIANRLFSPEANALCHRIIY</sequence>
<accession>A0A0P7ZDU7</accession>
<organism evidence="6 7">
    <name type="scientific">Marinobacter excellens HL-55</name>
    <dbReference type="NCBI Taxonomy" id="1305731"/>
    <lineage>
        <taxon>Bacteria</taxon>
        <taxon>Pseudomonadati</taxon>
        <taxon>Pseudomonadota</taxon>
        <taxon>Gammaproteobacteria</taxon>
        <taxon>Pseudomonadales</taxon>
        <taxon>Marinobacteraceae</taxon>
        <taxon>Marinobacter</taxon>
    </lineage>
</organism>
<keyword evidence="3" id="KW-0479">Metal-binding</keyword>
<comment type="caution">
    <text evidence="6">The sequence shown here is derived from an EMBL/GenBank/DDBJ whole genome shotgun (WGS) entry which is preliminary data.</text>
</comment>
<comment type="similarity">
    <text evidence="2">Belongs to the zinc-containing alcohol dehydrogenase family.</text>
</comment>
<gene>
    <name evidence="6" type="ORF">HLUCCX14_02320</name>
</gene>
<evidence type="ECO:0000256" key="1">
    <source>
        <dbReference type="ARBA" id="ARBA00001947"/>
    </source>
</evidence>
<dbReference type="Proteomes" id="UP000050416">
    <property type="component" value="Unassembled WGS sequence"/>
</dbReference>
<evidence type="ECO:0000256" key="5">
    <source>
        <dbReference type="ARBA" id="ARBA00023002"/>
    </source>
</evidence>
<dbReference type="EMBL" id="LJZQ01000002">
    <property type="protein sequence ID" value="KPQ30411.1"/>
    <property type="molecule type" value="Genomic_DNA"/>
</dbReference>
<protein>
    <submittedName>
        <fullName evidence="6">Semialdehyde dehydrogenase, NAD binding domain</fullName>
    </submittedName>
</protein>
<dbReference type="AlphaFoldDB" id="A0A0P7ZDU7"/>
<name>A0A0P7ZDU7_9GAMM</name>
<dbReference type="Gene3D" id="3.40.50.720">
    <property type="entry name" value="NAD(P)-binding Rossmann-like Domain"/>
    <property type="match status" value="1"/>
</dbReference>
<dbReference type="InterPro" id="IPR036291">
    <property type="entry name" value="NAD(P)-bd_dom_sf"/>
</dbReference>
<evidence type="ECO:0000256" key="2">
    <source>
        <dbReference type="ARBA" id="ARBA00008072"/>
    </source>
</evidence>
<dbReference type="SUPFAM" id="SSF50129">
    <property type="entry name" value="GroES-like"/>
    <property type="match status" value="1"/>
</dbReference>
<evidence type="ECO:0000313" key="7">
    <source>
        <dbReference type="Proteomes" id="UP000050416"/>
    </source>
</evidence>
<evidence type="ECO:0000256" key="4">
    <source>
        <dbReference type="ARBA" id="ARBA00022833"/>
    </source>
</evidence>
<dbReference type="OrthoDB" id="9781588at2"/>
<comment type="cofactor">
    <cofactor evidence="1">
        <name>Zn(2+)</name>
        <dbReference type="ChEBI" id="CHEBI:29105"/>
    </cofactor>
</comment>
<dbReference type="PANTHER" id="PTHR43350:SF19">
    <property type="entry name" value="D-GULOSIDE 3-DEHYDROGENASE"/>
    <property type="match status" value="1"/>
</dbReference>
<dbReference type="PATRIC" id="fig|1305731.5.peg.3252"/>